<comment type="caution">
    <text evidence="7">The sequence shown here is derived from an EMBL/GenBank/DDBJ whole genome shotgun (WGS) entry which is preliminary data.</text>
</comment>
<dbReference type="Gene3D" id="3.60.21.10">
    <property type="match status" value="1"/>
</dbReference>
<evidence type="ECO:0000256" key="3">
    <source>
        <dbReference type="ARBA" id="ARBA00022729"/>
    </source>
</evidence>
<organism evidence="7 8">
    <name type="scientific">Lentzea rhizosphaerae</name>
    <dbReference type="NCBI Taxonomy" id="2041025"/>
    <lineage>
        <taxon>Bacteria</taxon>
        <taxon>Bacillati</taxon>
        <taxon>Actinomycetota</taxon>
        <taxon>Actinomycetes</taxon>
        <taxon>Pseudonocardiales</taxon>
        <taxon>Pseudonocardiaceae</taxon>
        <taxon>Lentzea</taxon>
    </lineage>
</organism>
<keyword evidence="2" id="KW-0964">Secreted</keyword>
<evidence type="ECO:0000256" key="1">
    <source>
        <dbReference type="ARBA" id="ARBA00004613"/>
    </source>
</evidence>
<feature type="chain" id="PRO_5046870747" evidence="4">
    <location>
        <begin position="25"/>
        <end position="619"/>
    </location>
</feature>
<feature type="domain" description="Carbohydrate-binding module family 96" evidence="6">
    <location>
        <begin position="26"/>
        <end position="172"/>
    </location>
</feature>
<keyword evidence="3 4" id="KW-0732">Signal</keyword>
<accession>A0ABV8C012</accession>
<sequence>MKRPLPLLATTALGLSLLVAPAHAETTTITAAADAHVQADQPGTNYGTATGLRVDNKPTSTAYLRFDVTGLSAPPFTVKLRVFVNTSGSTPVTLSAVDGEWTETGITHANAPAVGAVLGSSGALTAGTWVSYDVTTRVNGNGSFSFALTTTSPSSRMIDSREGVNAPQLVVEDTAPPPAPGPADSYVQADQPNANFGTATSLRVDGSPVTSSYLRFDVTGLSEPPFKATVRVFNRTSGTTGLDLYFVPDNNWYENAITYANAPPTGNWLASSGSLAANTWVSFDVTTAVRGNGKFSFAVTTTSTSSRTIDSREGENPPELVFEDAPPPVPPGTPVVIAAGDAACAPDDPNYNGGIGTATKCHMKVVSDLALAASPTAVFMLGDAQYNGGQLANFQASYDPTWGRLKSITRPVIGNHEYGTSGAGGYFTYFGDAATPRQPGCRANCEGWYSFDIGTWHVVVLNSECARVSGGTGCAVGSPQQQWLAADLAAHPASCTAALVHRPRWSSNSFGYADTAPLIDTMYAAGVDLLLAGHAHSYERFAPQTPSGEPDTATGIQEFVVGTGGSFFTGFATALPNSLVRRTNVFGALKLTLLPTGYNWEFVADPGTPFTDSGSASCH</sequence>
<evidence type="ECO:0000313" key="7">
    <source>
        <dbReference type="EMBL" id="MFC3895312.1"/>
    </source>
</evidence>
<proteinExistence type="predicted"/>
<protein>
    <submittedName>
        <fullName evidence="7">DNRLRE domain-containing protein</fullName>
    </submittedName>
</protein>
<dbReference type="InterPro" id="IPR039331">
    <property type="entry name" value="PAPs-like"/>
</dbReference>
<reference evidence="8" key="1">
    <citation type="journal article" date="2019" name="Int. J. Syst. Evol. Microbiol.">
        <title>The Global Catalogue of Microorganisms (GCM) 10K type strain sequencing project: providing services to taxonomists for standard genome sequencing and annotation.</title>
        <authorList>
            <consortium name="The Broad Institute Genomics Platform"/>
            <consortium name="The Broad Institute Genome Sequencing Center for Infectious Disease"/>
            <person name="Wu L."/>
            <person name="Ma J."/>
        </authorList>
    </citation>
    <scope>NUCLEOTIDE SEQUENCE [LARGE SCALE GENOMIC DNA]</scope>
    <source>
        <strain evidence="8">CGMCC 4.7405</strain>
    </source>
</reference>
<dbReference type="InterPro" id="IPR055372">
    <property type="entry name" value="CBM96"/>
</dbReference>
<dbReference type="InterPro" id="IPR029052">
    <property type="entry name" value="Metallo-depent_PP-like"/>
</dbReference>
<keyword evidence="8" id="KW-1185">Reference proteome</keyword>
<dbReference type="PANTHER" id="PTHR22953:SF153">
    <property type="entry name" value="PURPLE ACID PHOSPHATASE"/>
    <property type="match status" value="1"/>
</dbReference>
<evidence type="ECO:0000259" key="5">
    <source>
        <dbReference type="Pfam" id="PF00149"/>
    </source>
</evidence>
<name>A0ABV8C012_9PSEU</name>
<dbReference type="NCBIfam" id="NF033679">
    <property type="entry name" value="DNRLRE_dom"/>
    <property type="match status" value="2"/>
</dbReference>
<evidence type="ECO:0000259" key="6">
    <source>
        <dbReference type="Pfam" id="PF24517"/>
    </source>
</evidence>
<evidence type="ECO:0000256" key="4">
    <source>
        <dbReference type="SAM" id="SignalP"/>
    </source>
</evidence>
<dbReference type="Pfam" id="PF00149">
    <property type="entry name" value="Metallophos"/>
    <property type="match status" value="1"/>
</dbReference>
<dbReference type="EMBL" id="JBHRZI010000023">
    <property type="protein sequence ID" value="MFC3895312.1"/>
    <property type="molecule type" value="Genomic_DNA"/>
</dbReference>
<feature type="signal peptide" evidence="4">
    <location>
        <begin position="1"/>
        <end position="24"/>
    </location>
</feature>
<dbReference type="InterPro" id="IPR004843">
    <property type="entry name" value="Calcineurin-like_PHP"/>
</dbReference>
<feature type="domain" description="Calcineurin-like phosphoesterase" evidence="5">
    <location>
        <begin position="373"/>
        <end position="538"/>
    </location>
</feature>
<dbReference type="PANTHER" id="PTHR22953">
    <property type="entry name" value="ACID PHOSPHATASE RELATED"/>
    <property type="match status" value="1"/>
</dbReference>
<evidence type="ECO:0000256" key="2">
    <source>
        <dbReference type="ARBA" id="ARBA00022525"/>
    </source>
</evidence>
<gene>
    <name evidence="7" type="ORF">ACFOWZ_27860</name>
</gene>
<dbReference type="Pfam" id="PF24517">
    <property type="entry name" value="CBM96"/>
    <property type="match status" value="2"/>
</dbReference>
<dbReference type="Proteomes" id="UP001595690">
    <property type="component" value="Unassembled WGS sequence"/>
</dbReference>
<dbReference type="SUPFAM" id="SSF56300">
    <property type="entry name" value="Metallo-dependent phosphatases"/>
    <property type="match status" value="1"/>
</dbReference>
<evidence type="ECO:0000313" key="8">
    <source>
        <dbReference type="Proteomes" id="UP001595690"/>
    </source>
</evidence>
<dbReference type="RefSeq" id="WP_382376859.1">
    <property type="nucleotide sequence ID" value="NZ_JBHRZI010000023.1"/>
</dbReference>
<feature type="domain" description="Carbohydrate-binding module family 96" evidence="6">
    <location>
        <begin position="183"/>
        <end position="322"/>
    </location>
</feature>
<comment type="subcellular location">
    <subcellularLocation>
        <location evidence="1">Secreted</location>
    </subcellularLocation>
</comment>